<feature type="region of interest" description="Disordered" evidence="1">
    <location>
        <begin position="152"/>
        <end position="176"/>
    </location>
</feature>
<feature type="compositionally biased region" description="Polar residues" evidence="1">
    <location>
        <begin position="1"/>
        <end position="10"/>
    </location>
</feature>
<feature type="compositionally biased region" description="Polar residues" evidence="1">
    <location>
        <begin position="164"/>
        <end position="176"/>
    </location>
</feature>
<evidence type="ECO:0000313" key="3">
    <source>
        <dbReference type="Proteomes" id="UP001056384"/>
    </source>
</evidence>
<feature type="compositionally biased region" description="Polar residues" evidence="1">
    <location>
        <begin position="46"/>
        <end position="63"/>
    </location>
</feature>
<keyword evidence="2" id="KW-0489">Methyltransferase</keyword>
<feature type="compositionally biased region" description="Basic and acidic residues" evidence="1">
    <location>
        <begin position="563"/>
        <end position="573"/>
    </location>
</feature>
<feature type="compositionally biased region" description="Low complexity" evidence="1">
    <location>
        <begin position="80"/>
        <end position="98"/>
    </location>
</feature>
<feature type="compositionally biased region" description="Polar residues" evidence="1">
    <location>
        <begin position="99"/>
        <end position="114"/>
    </location>
</feature>
<keyword evidence="2" id="KW-0808">Transferase</keyword>
<dbReference type="EMBL" id="CP099418">
    <property type="protein sequence ID" value="USW46963.1"/>
    <property type="molecule type" value="Genomic_DNA"/>
</dbReference>
<dbReference type="OrthoDB" id="5382952at2759"/>
<feature type="compositionally biased region" description="Low complexity" evidence="1">
    <location>
        <begin position="550"/>
        <end position="562"/>
    </location>
</feature>
<feature type="compositionally biased region" description="Polar residues" evidence="1">
    <location>
        <begin position="790"/>
        <end position="801"/>
    </location>
</feature>
<dbReference type="Gene3D" id="3.40.50.150">
    <property type="entry name" value="Vaccinia Virus protein VP39"/>
    <property type="match status" value="1"/>
</dbReference>
<feature type="compositionally biased region" description="Basic and acidic residues" evidence="1">
    <location>
        <begin position="448"/>
        <end position="463"/>
    </location>
</feature>
<keyword evidence="3" id="KW-1185">Reference proteome</keyword>
<feature type="compositionally biased region" description="Low complexity" evidence="1">
    <location>
        <begin position="518"/>
        <end position="538"/>
    </location>
</feature>
<dbReference type="GO" id="GO:0008168">
    <property type="term" value="F:methyltransferase activity"/>
    <property type="evidence" value="ECO:0007669"/>
    <property type="project" value="UniProtKB-KW"/>
</dbReference>
<sequence>MIPSQVSSKEGTLKHHNNSRVPTKSSVDSGHKSKGFQHVSRLAKRPSTNNNVPAPVKSTSRTPTPVAEVGHKYGPDRRGSITPATTSTPAPTSMRTPSLVSGSSASTFDSPRSNTLRRKPSSAIDRYAAQKRSGTDGLQLVIPDNLQDIPSRQDFDDSVFGISPPSTSQHVVSQPSNALTYESLKYRDFPIDHTPAMTGYALSATPSTRFDSPFSHAPTPSSASSYSSGVAATAYTNRSRSSTSATRDGLYPSGDGRGNESTRSALLPVRESSSSSSSTVRIAGDAKPKQVNRTKHESTSATTDKATLPVSATARSPARNKLKKEPATFAARKRTNQAPPELAHLNVATPISSAPIRPSRDGTSTIPDVSGPSPVVHSDLPLHYTTYHKRTSSQELATSDVSPSVKSRFGFPTRSSSRNASQRIDSAISPPPTTLRFKRGATPEVPSGEDHPTESSRAHRKDSPAIGTGPSPSKSPRFAFFSRKSKQEPKVPERPRRLSTKGPVAGTGHEGYGRFGTRGRSASNASSTGSRSPSSDSTIAAPHRPSTTRKLSGGSKDSSGLDDFLRDRLEPRILRGSGSTWSQSESVADSVGTSVQPASSKSSLESIPAPSLLPSAIGSSARPSLEQRPFLGRRNTSESSDDGANIQGLGHHGHQFVTNASRSPERVTAAEALVATSRQRSMDHGDVGSPLAPALQMEPPMLSHAAHGAEGNWLRSPSAPIEGKSRRKWNFFQRATASPQTKSKDRVPVHAQGALSAVRTSTHVPVAHFALIESVEPVGLAEVERLVQDVDSSPNETSRAHTGSRDDQRNKHRRASLLPVRTTRDHSALDARPAASANSAPDQRFRPHVESLLPPRPSLPLHSISVSRDDKLQLPQPAQVRPDQYELKSSVHTPDLSARSLSTPDDEHGSSRRPRLSPVGRIPQVKCKRDRERKFSDHSFSRPFVQSQPRPTVKPQGPPGSVYNQIRGMKSPTDTPSHHALSPGVWQDSNVGEQLDSVTLDSAPRGILATEWQDPNVPPGEFMAIPDRKDSQQSYVSSSSGNWSHPSWMSALMAQAPQQDDVWNEYDDLMDAEMHPPSVGPPPTSELPALPGHRTAPAILSVPQQVSRFLQPSLSPMTPDTIFAWVNGYGDRSTIASIDSSGLLDLQRLSAFRRSDASMLSPQISTNALRSSLASRHSRTSSLPEATTYEDSLGLPAKLSQETYLTSISEGMSHDKRHSDNLRYSAHVTGKWLSGGRTLFSPAGNELRLATEARVLVIDGLSSDWSYSIAHAHPSAEVYDMTVGSKLSSSLGWDEADTNLPNNCRRIRIKGLCTAFPFPRGFFNAVVLRFPTATTEEAYLHCVSECKRVLRPGGYLEAVAIDLDLINTGGQARKAVKGLKTRMQVHDQTVCLGNLSDMLLRMIGRKGFEGVQRVLVHVPTAGQVLSQDTGASGSDSSGNPIWQHQNVRTTQKKPSFMDLLDNTHNLVPELGHRNDESITKMVAKVGRWWYSSCYEEALLPSDRSIWNERGLLRECQKQSTRFRLLVCHAQKPMQTRRRTVSV</sequence>
<feature type="region of interest" description="Disordered" evidence="1">
    <location>
        <begin position="390"/>
        <end position="664"/>
    </location>
</feature>
<feature type="compositionally biased region" description="Polar residues" evidence="1">
    <location>
        <begin position="413"/>
        <end position="424"/>
    </location>
</feature>
<dbReference type="InterPro" id="IPR029063">
    <property type="entry name" value="SAM-dependent_MTases_sf"/>
</dbReference>
<evidence type="ECO:0000313" key="2">
    <source>
        <dbReference type="EMBL" id="USW46963.1"/>
    </source>
</evidence>
<gene>
    <name evidence="2" type="ORF">Slin15195_G002820</name>
</gene>
<dbReference type="Proteomes" id="UP001056384">
    <property type="component" value="Chromosome 1"/>
</dbReference>
<feature type="compositionally biased region" description="Basic and acidic residues" evidence="1">
    <location>
        <begin position="927"/>
        <end position="940"/>
    </location>
</feature>
<feature type="compositionally biased region" description="Polar residues" evidence="1">
    <location>
        <begin position="393"/>
        <end position="405"/>
    </location>
</feature>
<accession>A0A9Q9AIT2</accession>
<feature type="compositionally biased region" description="Basic and acidic residues" evidence="1">
    <location>
        <begin position="69"/>
        <end position="79"/>
    </location>
</feature>
<feature type="compositionally biased region" description="Basic and acidic residues" evidence="1">
    <location>
        <begin position="485"/>
        <end position="496"/>
    </location>
</feature>
<protein>
    <submittedName>
        <fullName evidence="2">Methyltransferase type 11, S-adenosyl-L-methionine-dependent methyltransferase</fullName>
    </submittedName>
</protein>
<feature type="compositionally biased region" description="Polar residues" evidence="1">
    <location>
        <begin position="577"/>
        <end position="605"/>
    </location>
</feature>
<evidence type="ECO:0000256" key="1">
    <source>
        <dbReference type="SAM" id="MobiDB-lite"/>
    </source>
</evidence>
<organism evidence="2 3">
    <name type="scientific">Septoria linicola</name>
    <dbReference type="NCBI Taxonomy" id="215465"/>
    <lineage>
        <taxon>Eukaryota</taxon>
        <taxon>Fungi</taxon>
        <taxon>Dikarya</taxon>
        <taxon>Ascomycota</taxon>
        <taxon>Pezizomycotina</taxon>
        <taxon>Dothideomycetes</taxon>
        <taxon>Dothideomycetidae</taxon>
        <taxon>Mycosphaerellales</taxon>
        <taxon>Mycosphaerellaceae</taxon>
        <taxon>Septoria</taxon>
    </lineage>
</organism>
<feature type="compositionally biased region" description="Basic and acidic residues" evidence="1">
    <location>
        <begin position="284"/>
        <end position="298"/>
    </location>
</feature>
<feature type="compositionally biased region" description="Low complexity" evidence="1">
    <location>
        <begin position="212"/>
        <end position="247"/>
    </location>
</feature>
<feature type="region of interest" description="Disordered" evidence="1">
    <location>
        <begin position="1"/>
        <end position="139"/>
    </location>
</feature>
<proteinExistence type="predicted"/>
<feature type="region of interest" description="Disordered" evidence="1">
    <location>
        <begin position="195"/>
        <end position="329"/>
    </location>
</feature>
<feature type="region of interest" description="Disordered" evidence="1">
    <location>
        <begin position="789"/>
        <end position="959"/>
    </location>
</feature>
<feature type="region of interest" description="Disordered" evidence="1">
    <location>
        <begin position="352"/>
        <end position="377"/>
    </location>
</feature>
<feature type="compositionally biased region" description="Polar residues" evidence="1">
    <location>
        <begin position="19"/>
        <end position="28"/>
    </location>
</feature>
<name>A0A9Q9AIT2_9PEZI</name>
<dbReference type="SUPFAM" id="SSF53335">
    <property type="entry name" value="S-adenosyl-L-methionine-dependent methyltransferases"/>
    <property type="match status" value="1"/>
</dbReference>
<reference evidence="2" key="1">
    <citation type="submission" date="2022-06" db="EMBL/GenBank/DDBJ databases">
        <title>Complete genome sequences of two strains of the flax pathogen Septoria linicola.</title>
        <authorList>
            <person name="Lapalu N."/>
            <person name="Simon A."/>
            <person name="Demenou B."/>
            <person name="Paumier D."/>
            <person name="Guillot M.-P."/>
            <person name="Gout L."/>
            <person name="Valade R."/>
        </authorList>
    </citation>
    <scope>NUCLEOTIDE SEQUENCE</scope>
    <source>
        <strain evidence="2">SE15195</strain>
    </source>
</reference>
<dbReference type="GO" id="GO:0032259">
    <property type="term" value="P:methylation"/>
    <property type="evidence" value="ECO:0007669"/>
    <property type="project" value="UniProtKB-KW"/>
</dbReference>